<dbReference type="AlphaFoldDB" id="A0A4Z2HFE1"/>
<protein>
    <submittedName>
        <fullName evidence="2">Uncharacterized protein</fullName>
    </submittedName>
</protein>
<evidence type="ECO:0000256" key="1">
    <source>
        <dbReference type="SAM" id="MobiDB-lite"/>
    </source>
</evidence>
<reference evidence="2 3" key="1">
    <citation type="submission" date="2019-03" db="EMBL/GenBank/DDBJ databases">
        <title>First draft genome of Liparis tanakae, snailfish: a comprehensive survey of snailfish specific genes.</title>
        <authorList>
            <person name="Kim W."/>
            <person name="Song I."/>
            <person name="Jeong J.-H."/>
            <person name="Kim D."/>
            <person name="Kim S."/>
            <person name="Ryu S."/>
            <person name="Song J.Y."/>
            <person name="Lee S.K."/>
        </authorList>
    </citation>
    <scope>NUCLEOTIDE SEQUENCE [LARGE SCALE GENOMIC DNA]</scope>
    <source>
        <tissue evidence="2">Muscle</tissue>
    </source>
</reference>
<evidence type="ECO:0000313" key="3">
    <source>
        <dbReference type="Proteomes" id="UP000314294"/>
    </source>
</evidence>
<dbReference type="EMBL" id="SRLO01000256">
    <property type="protein sequence ID" value="TNN64260.1"/>
    <property type="molecule type" value="Genomic_DNA"/>
</dbReference>
<comment type="caution">
    <text evidence="2">The sequence shown here is derived from an EMBL/GenBank/DDBJ whole genome shotgun (WGS) entry which is preliminary data.</text>
</comment>
<sequence length="150" mass="16136">MHISIKDACYEFGLMKSSGVQIKRSFLVSSASMKQHMQHKGRILADHLTISFRSSARAAASPPGLPCPRGAPPPPRLMSAWMRALLLCTFSMSRHDPPLELRIPLRPLGSGGSPSTAKPALTGQPGPLRRLPFIATPPGKQVLPRNAPTA</sequence>
<accession>A0A4Z2HFE1</accession>
<gene>
    <name evidence="2" type="ORF">EYF80_025511</name>
</gene>
<name>A0A4Z2HFE1_9TELE</name>
<proteinExistence type="predicted"/>
<organism evidence="2 3">
    <name type="scientific">Liparis tanakae</name>
    <name type="common">Tanaka's snailfish</name>
    <dbReference type="NCBI Taxonomy" id="230148"/>
    <lineage>
        <taxon>Eukaryota</taxon>
        <taxon>Metazoa</taxon>
        <taxon>Chordata</taxon>
        <taxon>Craniata</taxon>
        <taxon>Vertebrata</taxon>
        <taxon>Euteleostomi</taxon>
        <taxon>Actinopterygii</taxon>
        <taxon>Neopterygii</taxon>
        <taxon>Teleostei</taxon>
        <taxon>Neoteleostei</taxon>
        <taxon>Acanthomorphata</taxon>
        <taxon>Eupercaria</taxon>
        <taxon>Perciformes</taxon>
        <taxon>Cottioidei</taxon>
        <taxon>Cottales</taxon>
        <taxon>Liparidae</taxon>
        <taxon>Liparis</taxon>
    </lineage>
</organism>
<keyword evidence="3" id="KW-1185">Reference proteome</keyword>
<dbReference type="Proteomes" id="UP000314294">
    <property type="component" value="Unassembled WGS sequence"/>
</dbReference>
<evidence type="ECO:0000313" key="2">
    <source>
        <dbReference type="EMBL" id="TNN64260.1"/>
    </source>
</evidence>
<feature type="region of interest" description="Disordered" evidence="1">
    <location>
        <begin position="103"/>
        <end position="150"/>
    </location>
</feature>